<sequence length="68" mass="7728">MDAKIAYIDQTEKSVQIEPRVAWFSCGTRPNVELSGQQDWTCLLGAIAEDGKRSFSWFVEYVTAIRDV</sequence>
<dbReference type="InterPro" id="IPR038717">
    <property type="entry name" value="Tc1-like_DDE_dom"/>
</dbReference>
<evidence type="ECO:0000313" key="2">
    <source>
        <dbReference type="EMBL" id="ELZ27518.1"/>
    </source>
</evidence>
<dbReference type="Proteomes" id="UP000011626">
    <property type="component" value="Unassembled WGS sequence"/>
</dbReference>
<evidence type="ECO:0000313" key="3">
    <source>
        <dbReference type="Proteomes" id="UP000011626"/>
    </source>
</evidence>
<proteinExistence type="predicted"/>
<organism evidence="2 3">
    <name type="scientific">Halosimplex carlsbadense 2-9-1</name>
    <dbReference type="NCBI Taxonomy" id="797114"/>
    <lineage>
        <taxon>Archaea</taxon>
        <taxon>Methanobacteriati</taxon>
        <taxon>Methanobacteriota</taxon>
        <taxon>Stenosarchaea group</taxon>
        <taxon>Halobacteria</taxon>
        <taxon>Halobacteriales</taxon>
        <taxon>Haloarculaceae</taxon>
        <taxon>Halosimplex</taxon>
    </lineage>
</organism>
<feature type="domain" description="Tc1-like transposase DDE" evidence="1">
    <location>
        <begin position="5"/>
        <end position="64"/>
    </location>
</feature>
<dbReference type="EMBL" id="AOIU01000013">
    <property type="protein sequence ID" value="ELZ27518.1"/>
    <property type="molecule type" value="Genomic_DNA"/>
</dbReference>
<dbReference type="Pfam" id="PF13358">
    <property type="entry name" value="DDE_3"/>
    <property type="match status" value="1"/>
</dbReference>
<name>M0CY40_9EURY</name>
<comment type="caution">
    <text evidence="2">The sequence shown here is derived from an EMBL/GenBank/DDBJ whole genome shotgun (WGS) entry which is preliminary data.</text>
</comment>
<protein>
    <submittedName>
        <fullName evidence="2">Transposase</fullName>
    </submittedName>
</protein>
<keyword evidence="3" id="KW-1185">Reference proteome</keyword>
<gene>
    <name evidence="2" type="ORF">C475_06350</name>
</gene>
<reference evidence="2 3" key="1">
    <citation type="journal article" date="2014" name="PLoS Genet.">
        <title>Phylogenetically driven sequencing of extremely halophilic archaea reveals strategies for static and dynamic osmo-response.</title>
        <authorList>
            <person name="Becker E.A."/>
            <person name="Seitzer P.M."/>
            <person name="Tritt A."/>
            <person name="Larsen D."/>
            <person name="Krusor M."/>
            <person name="Yao A.I."/>
            <person name="Wu D."/>
            <person name="Madern D."/>
            <person name="Eisen J.A."/>
            <person name="Darling A.E."/>
            <person name="Facciotti M.T."/>
        </authorList>
    </citation>
    <scope>NUCLEOTIDE SEQUENCE [LARGE SCALE GENOMIC DNA]</scope>
    <source>
        <strain evidence="2 3">2-9-1</strain>
    </source>
</reference>
<accession>M0CY40</accession>
<dbReference type="eggNOG" id="arCOG02129">
    <property type="taxonomic scope" value="Archaea"/>
</dbReference>
<evidence type="ECO:0000259" key="1">
    <source>
        <dbReference type="Pfam" id="PF13358"/>
    </source>
</evidence>
<dbReference type="AlphaFoldDB" id="M0CY40"/>